<dbReference type="Gene3D" id="1.10.240.10">
    <property type="entry name" value="Tyrosyl-Transfer RNA Synthetase"/>
    <property type="match status" value="1"/>
</dbReference>
<evidence type="ECO:0000256" key="6">
    <source>
        <dbReference type="ARBA" id="ARBA00022917"/>
    </source>
</evidence>
<sequence length="334" mass="36809">MRRVLTGIRPTGHLHVGHYFGMLRQTAELQDHFETFVMIADVQALTDNFHQPQKVRAMVLEVAYDVIASGLDPRRSTLFIQSLIPEIAELTVFYGNLVTVARLQQNPTVKTEIAQKRALFGDSVTYGFLGYPVSQAADITAFDADLVPVGDDQLPQLEQTREIVRRFNRIYGPTLKEPQARVLDTARVRGLDGDAKMGKSLGNALFLCDPPEQTARKVAGALTDPQKQRLGDPGRPEVCTVFEYHGLFSREKLASIATECRSGARGCVACKRELAGGANAFLGPLRARRAELEARPGEVLEILMEGTRKARAVARGVLARVKERMHLDYLGGAA</sequence>
<comment type="caution">
    <text evidence="11">The sequence shown here is derived from an EMBL/GenBank/DDBJ whole genome shotgun (WGS) entry which is preliminary data.</text>
</comment>
<keyword evidence="6 10" id="KW-0648">Protein biosynthesis</keyword>
<evidence type="ECO:0000256" key="3">
    <source>
        <dbReference type="ARBA" id="ARBA00022598"/>
    </source>
</evidence>
<dbReference type="PROSITE" id="PS00178">
    <property type="entry name" value="AA_TRNA_LIGASE_I"/>
    <property type="match status" value="1"/>
</dbReference>
<dbReference type="OrthoDB" id="9801042at2"/>
<comment type="similarity">
    <text evidence="1 10">Belongs to the class-I aminoacyl-tRNA synthetase family.</text>
</comment>
<dbReference type="CDD" id="cd00806">
    <property type="entry name" value="TrpRS_core"/>
    <property type="match status" value="1"/>
</dbReference>
<keyword evidence="5 10" id="KW-0067">ATP-binding</keyword>
<dbReference type="FunFam" id="1.10.240.10:FF:000005">
    <property type="entry name" value="Tryptophan--tRNA ligase"/>
    <property type="match status" value="1"/>
</dbReference>
<evidence type="ECO:0000313" key="12">
    <source>
        <dbReference type="Proteomes" id="UP000265715"/>
    </source>
</evidence>
<dbReference type="PRINTS" id="PR01039">
    <property type="entry name" value="TRNASYNTHTRP"/>
</dbReference>
<dbReference type="SUPFAM" id="SSF52374">
    <property type="entry name" value="Nucleotidylyl transferase"/>
    <property type="match status" value="1"/>
</dbReference>
<dbReference type="GO" id="GO:0006436">
    <property type="term" value="P:tryptophanyl-tRNA aminoacylation"/>
    <property type="evidence" value="ECO:0007669"/>
    <property type="project" value="UniProtKB-UniRule"/>
</dbReference>
<evidence type="ECO:0000256" key="7">
    <source>
        <dbReference type="ARBA" id="ARBA00023146"/>
    </source>
</evidence>
<dbReference type="InterPro" id="IPR002306">
    <property type="entry name" value="Trp-tRNA-ligase"/>
</dbReference>
<dbReference type="GO" id="GO:0005524">
    <property type="term" value="F:ATP binding"/>
    <property type="evidence" value="ECO:0007669"/>
    <property type="project" value="UniProtKB-KW"/>
</dbReference>
<keyword evidence="4 10" id="KW-0547">Nucleotide-binding</keyword>
<dbReference type="NCBIfam" id="TIGR00233">
    <property type="entry name" value="trpS"/>
    <property type="match status" value="1"/>
</dbReference>
<evidence type="ECO:0000256" key="2">
    <source>
        <dbReference type="ARBA" id="ARBA00013161"/>
    </source>
</evidence>
<dbReference type="InterPro" id="IPR002305">
    <property type="entry name" value="aa-tRNA-synth_Ic"/>
</dbReference>
<dbReference type="PANTHER" id="PTHR43766:SF1">
    <property type="entry name" value="TRYPTOPHAN--TRNA LIGASE, MITOCHONDRIAL"/>
    <property type="match status" value="1"/>
</dbReference>
<keyword evidence="3 10" id="KW-0436">Ligase</keyword>
<dbReference type="RefSeq" id="WP_119314482.1">
    <property type="nucleotide sequence ID" value="NZ_QXDL01000041.1"/>
</dbReference>
<dbReference type="GO" id="GO:0004830">
    <property type="term" value="F:tryptophan-tRNA ligase activity"/>
    <property type="evidence" value="ECO:0007669"/>
    <property type="project" value="UniProtKB-UniRule"/>
</dbReference>
<protein>
    <recommendedName>
        <fullName evidence="2 9">Tryptophan--tRNA ligase</fullName>
        <ecNumber evidence="2 9">6.1.1.2</ecNumber>
    </recommendedName>
</protein>
<evidence type="ECO:0000256" key="5">
    <source>
        <dbReference type="ARBA" id="ARBA00022840"/>
    </source>
</evidence>
<keyword evidence="12" id="KW-1185">Reference proteome</keyword>
<dbReference type="Pfam" id="PF00579">
    <property type="entry name" value="tRNA-synt_1b"/>
    <property type="match status" value="1"/>
</dbReference>
<accession>A0A399ETI7</accession>
<dbReference type="PANTHER" id="PTHR43766">
    <property type="entry name" value="TRYPTOPHAN--TRNA LIGASE, MITOCHONDRIAL"/>
    <property type="match status" value="1"/>
</dbReference>
<dbReference type="InterPro" id="IPR001412">
    <property type="entry name" value="aa-tRNA-synth_I_CS"/>
</dbReference>
<evidence type="ECO:0000256" key="4">
    <source>
        <dbReference type="ARBA" id="ARBA00022741"/>
    </source>
</evidence>
<proteinExistence type="inferred from homology"/>
<dbReference type="Proteomes" id="UP000265715">
    <property type="component" value="Unassembled WGS sequence"/>
</dbReference>
<dbReference type="InterPro" id="IPR014729">
    <property type="entry name" value="Rossmann-like_a/b/a_fold"/>
</dbReference>
<dbReference type="InterPro" id="IPR050203">
    <property type="entry name" value="Trp-tRNA_synthetase"/>
</dbReference>
<organism evidence="11 12">
    <name type="scientific">Calidithermus terrae</name>
    <dbReference type="NCBI Taxonomy" id="1408545"/>
    <lineage>
        <taxon>Bacteria</taxon>
        <taxon>Thermotogati</taxon>
        <taxon>Deinococcota</taxon>
        <taxon>Deinococci</taxon>
        <taxon>Thermales</taxon>
        <taxon>Thermaceae</taxon>
        <taxon>Calidithermus</taxon>
    </lineage>
</organism>
<keyword evidence="7 10" id="KW-0030">Aminoacyl-tRNA synthetase</keyword>
<evidence type="ECO:0000256" key="9">
    <source>
        <dbReference type="NCBIfam" id="TIGR00233"/>
    </source>
</evidence>
<dbReference type="Gene3D" id="3.40.50.620">
    <property type="entry name" value="HUPs"/>
    <property type="match status" value="1"/>
</dbReference>
<evidence type="ECO:0000256" key="1">
    <source>
        <dbReference type="ARBA" id="ARBA00005594"/>
    </source>
</evidence>
<name>A0A399ETI7_9DEIN</name>
<gene>
    <name evidence="11" type="primary">trpS2</name>
    <name evidence="11" type="ORF">Mterra_01322</name>
</gene>
<dbReference type="EC" id="6.1.1.2" evidence="2 9"/>
<comment type="catalytic activity">
    <reaction evidence="8">
        <text>tRNA(Trp) + L-tryptophan + ATP = L-tryptophyl-tRNA(Trp) + AMP + diphosphate + H(+)</text>
        <dbReference type="Rhea" id="RHEA:24080"/>
        <dbReference type="Rhea" id="RHEA-COMP:9671"/>
        <dbReference type="Rhea" id="RHEA-COMP:9705"/>
        <dbReference type="ChEBI" id="CHEBI:15378"/>
        <dbReference type="ChEBI" id="CHEBI:30616"/>
        <dbReference type="ChEBI" id="CHEBI:33019"/>
        <dbReference type="ChEBI" id="CHEBI:57912"/>
        <dbReference type="ChEBI" id="CHEBI:78442"/>
        <dbReference type="ChEBI" id="CHEBI:78535"/>
        <dbReference type="ChEBI" id="CHEBI:456215"/>
        <dbReference type="EC" id="6.1.1.2"/>
    </reaction>
</comment>
<evidence type="ECO:0000256" key="8">
    <source>
        <dbReference type="ARBA" id="ARBA00049929"/>
    </source>
</evidence>
<reference evidence="11 12" key="1">
    <citation type="submission" date="2018-08" db="EMBL/GenBank/DDBJ databases">
        <title>Meiothermus terrae DSM 26712 genome sequencing project.</title>
        <authorList>
            <person name="Da Costa M.S."/>
            <person name="Albuquerque L."/>
            <person name="Raposo P."/>
            <person name="Froufe H.J.C."/>
            <person name="Barroso C.S."/>
            <person name="Egas C."/>
        </authorList>
    </citation>
    <scope>NUCLEOTIDE SEQUENCE [LARGE SCALE GENOMIC DNA]</scope>
    <source>
        <strain evidence="11 12">DSM 26712</strain>
    </source>
</reference>
<dbReference type="GO" id="GO:0005829">
    <property type="term" value="C:cytosol"/>
    <property type="evidence" value="ECO:0007669"/>
    <property type="project" value="TreeGrafter"/>
</dbReference>
<dbReference type="AlphaFoldDB" id="A0A399ETI7"/>
<evidence type="ECO:0000256" key="10">
    <source>
        <dbReference type="RuleBase" id="RU363036"/>
    </source>
</evidence>
<evidence type="ECO:0000313" key="11">
    <source>
        <dbReference type="EMBL" id="RIH86893.1"/>
    </source>
</evidence>
<dbReference type="EMBL" id="QXDL01000041">
    <property type="protein sequence ID" value="RIH86893.1"/>
    <property type="molecule type" value="Genomic_DNA"/>
</dbReference>